<dbReference type="CDD" id="cd00063">
    <property type="entry name" value="FN3"/>
    <property type="match status" value="1"/>
</dbReference>
<organism evidence="3 4">
    <name type="scientific">Pygocentrus nattereri</name>
    <name type="common">Red-bellied piranha</name>
    <dbReference type="NCBI Taxonomy" id="42514"/>
    <lineage>
        <taxon>Eukaryota</taxon>
        <taxon>Metazoa</taxon>
        <taxon>Chordata</taxon>
        <taxon>Craniata</taxon>
        <taxon>Vertebrata</taxon>
        <taxon>Euteleostomi</taxon>
        <taxon>Actinopterygii</taxon>
        <taxon>Neopterygii</taxon>
        <taxon>Teleostei</taxon>
        <taxon>Ostariophysi</taxon>
        <taxon>Characiformes</taxon>
        <taxon>Characoidei</taxon>
        <taxon>Pygocentrus</taxon>
    </lineage>
</organism>
<dbReference type="PRINTS" id="PR00014">
    <property type="entry name" value="FNTYPEIII"/>
</dbReference>
<evidence type="ECO:0000256" key="1">
    <source>
        <dbReference type="ARBA" id="ARBA00023319"/>
    </source>
</evidence>
<feature type="domain" description="Fibronectin type-III" evidence="2">
    <location>
        <begin position="17"/>
        <end position="114"/>
    </location>
</feature>
<keyword evidence="1" id="KW-0393">Immunoglobulin domain</keyword>
<evidence type="ECO:0000313" key="3">
    <source>
        <dbReference type="Ensembl" id="ENSPNAP00000059265.1"/>
    </source>
</evidence>
<protein>
    <recommendedName>
        <fullName evidence="2">Fibronectin type-III domain-containing protein</fullName>
    </recommendedName>
</protein>
<dbReference type="Gene3D" id="2.60.40.10">
    <property type="entry name" value="Immunoglobulins"/>
    <property type="match status" value="1"/>
</dbReference>
<dbReference type="SUPFAM" id="SSF49265">
    <property type="entry name" value="Fibronectin type III"/>
    <property type="match status" value="1"/>
</dbReference>
<reference evidence="3" key="3">
    <citation type="submission" date="2025-09" db="UniProtKB">
        <authorList>
            <consortium name="Ensembl"/>
        </authorList>
    </citation>
    <scope>IDENTIFICATION</scope>
</reference>
<reference evidence="3 4" key="1">
    <citation type="submission" date="2020-10" db="EMBL/GenBank/DDBJ databases">
        <title>Pygocentrus nattereri (red-bellied piranha) genome, fPygNat1, primary haplotype.</title>
        <authorList>
            <person name="Myers G."/>
            <person name="Meyer A."/>
            <person name="Karagic N."/>
            <person name="Pippel M."/>
            <person name="Winkler S."/>
            <person name="Tracey A."/>
            <person name="Wood J."/>
            <person name="Formenti G."/>
            <person name="Howe K."/>
            <person name="Fedrigo O."/>
            <person name="Jarvis E.D."/>
        </authorList>
    </citation>
    <scope>NUCLEOTIDE SEQUENCE [LARGE SCALE GENOMIC DNA]</scope>
</reference>
<evidence type="ECO:0000259" key="2">
    <source>
        <dbReference type="PROSITE" id="PS50853"/>
    </source>
</evidence>
<dbReference type="PROSITE" id="PS50853">
    <property type="entry name" value="FN3"/>
    <property type="match status" value="1"/>
</dbReference>
<evidence type="ECO:0000313" key="4">
    <source>
        <dbReference type="Proteomes" id="UP001501920"/>
    </source>
</evidence>
<dbReference type="PANTHER" id="PTHR14340">
    <property type="entry name" value="MICROFIBRIL-ASSOCIATED GLYCOPROTEIN 3"/>
    <property type="match status" value="1"/>
</dbReference>
<keyword evidence="4" id="KW-1185">Reference proteome</keyword>
<dbReference type="InterPro" id="IPR036116">
    <property type="entry name" value="FN3_sf"/>
</dbReference>
<sequence length="155" mass="17879">MHIYRQPLEIASCKCDIVGLLDGEEYMFRVNTVTLAWLPPRSDGGSPIRGYYVEKKREDSDEFDVANRQICKEPTITLENLNENMTYDFRVKANAVGSVSNPSLIELLQSLCQQLNGSRMERNWCQAHSFQLRTPLIHLLCLSRMPLVFTLEHMK</sequence>
<dbReference type="AlphaFoldDB" id="A0AAR2K4R8"/>
<dbReference type="GeneTree" id="ENSGT01110000267173"/>
<reference evidence="3" key="2">
    <citation type="submission" date="2025-08" db="UniProtKB">
        <authorList>
            <consortium name="Ensembl"/>
        </authorList>
    </citation>
    <scope>IDENTIFICATION</scope>
</reference>
<name>A0AAR2K4R8_PYGNA</name>
<dbReference type="Ensembl" id="ENSPNAT00000077181.1">
    <property type="protein sequence ID" value="ENSPNAP00000059265.1"/>
    <property type="gene ID" value="ENSPNAG00000031451.1"/>
</dbReference>
<proteinExistence type="predicted"/>
<accession>A0AAR2K4R8</accession>
<dbReference type="Pfam" id="PF00041">
    <property type="entry name" value="fn3"/>
    <property type="match status" value="1"/>
</dbReference>
<dbReference type="PANTHER" id="PTHR14340:SF9">
    <property type="entry name" value="FIBRONECTIN TYPE-III DOMAIN-CONTAINING PROTEIN"/>
    <property type="match status" value="1"/>
</dbReference>
<dbReference type="InterPro" id="IPR013783">
    <property type="entry name" value="Ig-like_fold"/>
</dbReference>
<dbReference type="InterPro" id="IPR003961">
    <property type="entry name" value="FN3_dom"/>
</dbReference>
<dbReference type="Proteomes" id="UP001501920">
    <property type="component" value="Chromosome 6"/>
</dbReference>